<feature type="region of interest" description="Disordered" evidence="1">
    <location>
        <begin position="1"/>
        <end position="26"/>
    </location>
</feature>
<gene>
    <name evidence="2" type="ORF">ACOC_LOCUS3061</name>
</gene>
<sequence>MIEDDVVRSGLSAPPIRGKVSDGMSPPSKAAALYWLLEPRVYARAANLDLARKIVIYNGYEVEATRVREKR</sequence>
<evidence type="ECO:0000313" key="2">
    <source>
        <dbReference type="EMBL" id="VDM54646.1"/>
    </source>
</evidence>
<organism evidence="4">
    <name type="scientific">Angiostrongylus costaricensis</name>
    <name type="common">Nematode worm</name>
    <dbReference type="NCBI Taxonomy" id="334426"/>
    <lineage>
        <taxon>Eukaryota</taxon>
        <taxon>Metazoa</taxon>
        <taxon>Ecdysozoa</taxon>
        <taxon>Nematoda</taxon>
        <taxon>Chromadorea</taxon>
        <taxon>Rhabditida</taxon>
        <taxon>Rhabditina</taxon>
        <taxon>Rhabditomorpha</taxon>
        <taxon>Strongyloidea</taxon>
        <taxon>Metastrongylidae</taxon>
        <taxon>Angiostrongylus</taxon>
    </lineage>
</organism>
<name>A0A0R3PFS6_ANGCS</name>
<evidence type="ECO:0000313" key="3">
    <source>
        <dbReference type="Proteomes" id="UP000267027"/>
    </source>
</evidence>
<evidence type="ECO:0000256" key="1">
    <source>
        <dbReference type="SAM" id="MobiDB-lite"/>
    </source>
</evidence>
<dbReference type="Proteomes" id="UP000267027">
    <property type="component" value="Unassembled WGS sequence"/>
</dbReference>
<keyword evidence="3" id="KW-1185">Reference proteome</keyword>
<reference evidence="2 3" key="2">
    <citation type="submission" date="2018-11" db="EMBL/GenBank/DDBJ databases">
        <authorList>
            <consortium name="Pathogen Informatics"/>
        </authorList>
    </citation>
    <scope>NUCLEOTIDE SEQUENCE [LARGE SCALE GENOMIC DNA]</scope>
    <source>
        <strain evidence="2 3">Costa Rica</strain>
    </source>
</reference>
<evidence type="ECO:0000313" key="4">
    <source>
        <dbReference type="WBParaSite" id="ACOC_0000306001-mRNA-1"/>
    </source>
</evidence>
<protein>
    <submittedName>
        <fullName evidence="4">Transposase</fullName>
    </submittedName>
</protein>
<accession>A0A0R3PFS6</accession>
<dbReference type="WBParaSite" id="ACOC_0000306001-mRNA-1">
    <property type="protein sequence ID" value="ACOC_0000306001-mRNA-1"/>
    <property type="gene ID" value="ACOC_0000306001"/>
</dbReference>
<reference evidence="4" key="1">
    <citation type="submission" date="2017-02" db="UniProtKB">
        <authorList>
            <consortium name="WormBaseParasite"/>
        </authorList>
    </citation>
    <scope>IDENTIFICATION</scope>
</reference>
<proteinExistence type="predicted"/>
<dbReference type="AlphaFoldDB" id="A0A0R3PFS6"/>
<dbReference type="EMBL" id="UYYA01000781">
    <property type="protein sequence ID" value="VDM54646.1"/>
    <property type="molecule type" value="Genomic_DNA"/>
</dbReference>